<name>A0A9P6ZXF4_9AGAM</name>
<dbReference type="InterPro" id="IPR008991">
    <property type="entry name" value="Translation_prot_SH3-like_sf"/>
</dbReference>
<keyword evidence="4" id="KW-1185">Reference proteome</keyword>
<feature type="domain" description="KOW" evidence="2">
    <location>
        <begin position="466"/>
        <end position="493"/>
    </location>
</feature>
<evidence type="ECO:0000256" key="1">
    <source>
        <dbReference type="SAM" id="MobiDB-lite"/>
    </source>
</evidence>
<feature type="domain" description="KOW" evidence="2">
    <location>
        <begin position="707"/>
        <end position="734"/>
    </location>
</feature>
<protein>
    <recommendedName>
        <fullName evidence="2">KOW domain-containing protein</fullName>
    </recommendedName>
</protein>
<gene>
    <name evidence="3" type="ORF">EV702DRAFT_1225171</name>
</gene>
<sequence>MSKRAASPSLDAPNMKRTRNQISPLSNGDKSVNQEAGYQPQADDNEVILLDKAQVAESSSSWVHPSFPSRVQDTPALQDTTAWDILEHFLTTDLTFRNMETKFHAYLGHHHDPSDWTEARQALFSVYSELQLEIMPSSIAQNLEADDAEDEDEEEEEVEVLDFEPGQAKVTHLPSRKHMLSDAVARIEEMINHSGSIYAQCLVSLPPPRAVGFIPKRRMQFIADHLENQGLEIVISPWIPSHIYITSDSPRTILSMFPDQYKSSIKNWDVVKEDEQAEVNMLRLQFPYPAWLRIKRGKYRDGIAYLFDCKQSDNFVTVLVPPRDFPYIMPKGSIALFNPSRLPTRISPSAILRNGEVIGYKYEGEEYYGGLLKKHSIGTQRITLEFNLDGRKQQMKATLAEIEQVFNVGDEVRVVAGVYSGVEGHIVLKYDENFTICQSSTQEEIQVSKYYLDLPQYVDPPEEAKSIEIGDCIRVTIGDLIGRSGLVLWVSGEFVWFQDDNDLLRDKCDSKAPALVKVNASMVECMCLPATVKFTRERGYYIRPGDMEISHSPLARSVMPPPERIIPVDASPSIPWASWSPGVLAAFATQTDNAGPSNQAKDPWTVNPSDTVPTVEPAQHNPREPIIWLREFALKFHCYHALFNISAGFQGGKLIKHLANSDCPDPFCGPNNIAPPSHIAAWCTTKTAGGIRMDYHIPVKFLTPNHPRRKNQECFVMNGDHRGVIITVAKCNLKTRTVEFQLTSTSTLSFDDLCVVEHSKDMQ</sequence>
<dbReference type="InterPro" id="IPR014722">
    <property type="entry name" value="Rib_uL2_dom2"/>
</dbReference>
<dbReference type="Gene3D" id="2.30.30.30">
    <property type="match status" value="1"/>
</dbReference>
<feature type="region of interest" description="Disordered" evidence="1">
    <location>
        <begin position="1"/>
        <end position="41"/>
    </location>
</feature>
<evidence type="ECO:0000313" key="3">
    <source>
        <dbReference type="EMBL" id="KAG1777581.1"/>
    </source>
</evidence>
<evidence type="ECO:0000259" key="2">
    <source>
        <dbReference type="SMART" id="SM00739"/>
    </source>
</evidence>
<feature type="compositionally biased region" description="Polar residues" evidence="1">
    <location>
        <begin position="20"/>
        <end position="36"/>
    </location>
</feature>
<organism evidence="3 4">
    <name type="scientific">Suillus placidus</name>
    <dbReference type="NCBI Taxonomy" id="48579"/>
    <lineage>
        <taxon>Eukaryota</taxon>
        <taxon>Fungi</taxon>
        <taxon>Dikarya</taxon>
        <taxon>Basidiomycota</taxon>
        <taxon>Agaricomycotina</taxon>
        <taxon>Agaricomycetes</taxon>
        <taxon>Agaricomycetidae</taxon>
        <taxon>Boletales</taxon>
        <taxon>Suillineae</taxon>
        <taxon>Suillaceae</taxon>
        <taxon>Suillus</taxon>
    </lineage>
</organism>
<feature type="domain" description="KOW" evidence="2">
    <location>
        <begin position="405"/>
        <end position="432"/>
    </location>
</feature>
<proteinExistence type="predicted"/>
<dbReference type="Proteomes" id="UP000714275">
    <property type="component" value="Unassembled WGS sequence"/>
</dbReference>
<evidence type="ECO:0000313" key="4">
    <source>
        <dbReference type="Proteomes" id="UP000714275"/>
    </source>
</evidence>
<dbReference type="SMART" id="SM00739">
    <property type="entry name" value="KOW"/>
    <property type="match status" value="3"/>
</dbReference>
<dbReference type="AlphaFoldDB" id="A0A9P6ZXF4"/>
<comment type="caution">
    <text evidence="3">The sequence shown here is derived from an EMBL/GenBank/DDBJ whole genome shotgun (WGS) entry which is preliminary data.</text>
</comment>
<dbReference type="SUPFAM" id="SSF50104">
    <property type="entry name" value="Translation proteins SH3-like domain"/>
    <property type="match status" value="1"/>
</dbReference>
<dbReference type="InterPro" id="IPR005824">
    <property type="entry name" value="KOW"/>
</dbReference>
<dbReference type="EMBL" id="JABBWD010000020">
    <property type="protein sequence ID" value="KAG1777581.1"/>
    <property type="molecule type" value="Genomic_DNA"/>
</dbReference>
<reference evidence="3" key="1">
    <citation type="journal article" date="2020" name="New Phytol.">
        <title>Comparative genomics reveals dynamic genome evolution in host specialist ectomycorrhizal fungi.</title>
        <authorList>
            <person name="Lofgren L.A."/>
            <person name="Nguyen N.H."/>
            <person name="Vilgalys R."/>
            <person name="Ruytinx J."/>
            <person name="Liao H.L."/>
            <person name="Branco S."/>
            <person name="Kuo A."/>
            <person name="LaButti K."/>
            <person name="Lipzen A."/>
            <person name="Andreopoulos W."/>
            <person name="Pangilinan J."/>
            <person name="Riley R."/>
            <person name="Hundley H."/>
            <person name="Na H."/>
            <person name="Barry K."/>
            <person name="Grigoriev I.V."/>
            <person name="Stajich J.E."/>
            <person name="Kennedy P.G."/>
        </authorList>
    </citation>
    <scope>NUCLEOTIDE SEQUENCE</scope>
    <source>
        <strain evidence="3">DOB743</strain>
    </source>
</reference>
<accession>A0A9P6ZXF4</accession>
<dbReference type="OrthoDB" id="2679516at2759"/>